<accession>T1KPZ2</accession>
<keyword evidence="3" id="KW-1185">Reference proteome</keyword>
<sequence>MPKATSDNEQKKQTNPVKGYEGRSGVNQTNIIIINFIIELESKIRLKSKSKVK</sequence>
<dbReference type="AlphaFoldDB" id="T1KPZ2"/>
<evidence type="ECO:0000313" key="2">
    <source>
        <dbReference type="EnsemblMetazoa" id="tetur17g02230.1"/>
    </source>
</evidence>
<organism evidence="2 3">
    <name type="scientific">Tetranychus urticae</name>
    <name type="common">Two-spotted spider mite</name>
    <dbReference type="NCBI Taxonomy" id="32264"/>
    <lineage>
        <taxon>Eukaryota</taxon>
        <taxon>Metazoa</taxon>
        <taxon>Ecdysozoa</taxon>
        <taxon>Arthropoda</taxon>
        <taxon>Chelicerata</taxon>
        <taxon>Arachnida</taxon>
        <taxon>Acari</taxon>
        <taxon>Acariformes</taxon>
        <taxon>Trombidiformes</taxon>
        <taxon>Prostigmata</taxon>
        <taxon>Eleutherengona</taxon>
        <taxon>Raphignathae</taxon>
        <taxon>Tetranychoidea</taxon>
        <taxon>Tetranychidae</taxon>
        <taxon>Tetranychus</taxon>
    </lineage>
</organism>
<dbReference type="EMBL" id="CAEY01000341">
    <property type="status" value="NOT_ANNOTATED_CDS"/>
    <property type="molecule type" value="Genomic_DNA"/>
</dbReference>
<dbReference type="HOGENOM" id="CLU_3071291_0_0_1"/>
<feature type="region of interest" description="Disordered" evidence="1">
    <location>
        <begin position="1"/>
        <end position="23"/>
    </location>
</feature>
<evidence type="ECO:0000256" key="1">
    <source>
        <dbReference type="SAM" id="MobiDB-lite"/>
    </source>
</evidence>
<proteinExistence type="predicted"/>
<feature type="compositionally biased region" description="Basic and acidic residues" evidence="1">
    <location>
        <begin position="1"/>
        <end position="12"/>
    </location>
</feature>
<dbReference type="Proteomes" id="UP000015104">
    <property type="component" value="Unassembled WGS sequence"/>
</dbReference>
<protein>
    <submittedName>
        <fullName evidence="2">Uncharacterized protein</fullName>
    </submittedName>
</protein>
<name>T1KPZ2_TETUR</name>
<reference evidence="3" key="1">
    <citation type="submission" date="2011-08" db="EMBL/GenBank/DDBJ databases">
        <authorList>
            <person name="Rombauts S."/>
        </authorList>
    </citation>
    <scope>NUCLEOTIDE SEQUENCE</scope>
    <source>
        <strain evidence="3">London</strain>
    </source>
</reference>
<dbReference type="EnsemblMetazoa" id="tetur17g02230.1">
    <property type="protein sequence ID" value="tetur17g02230.1"/>
    <property type="gene ID" value="tetur17g02230"/>
</dbReference>
<evidence type="ECO:0000313" key="3">
    <source>
        <dbReference type="Proteomes" id="UP000015104"/>
    </source>
</evidence>
<reference evidence="2" key="2">
    <citation type="submission" date="2015-06" db="UniProtKB">
        <authorList>
            <consortium name="EnsemblMetazoa"/>
        </authorList>
    </citation>
    <scope>IDENTIFICATION</scope>
</reference>